<evidence type="ECO:0000313" key="2">
    <source>
        <dbReference type="Ensembl" id="ENSCGRP00001011189.1"/>
    </source>
</evidence>
<keyword evidence="1" id="KW-0040">ANK repeat</keyword>
<proteinExistence type="predicted"/>
<reference evidence="2" key="1">
    <citation type="submission" date="2025-08" db="UniProtKB">
        <authorList>
            <consortium name="Ensembl"/>
        </authorList>
    </citation>
    <scope>IDENTIFICATION</scope>
</reference>
<dbReference type="Pfam" id="PF12796">
    <property type="entry name" value="Ank_2"/>
    <property type="match status" value="1"/>
</dbReference>
<accession>A0A8C2M2X7</accession>
<dbReference type="InterPro" id="IPR050657">
    <property type="entry name" value="Ankyrin_repeat_domain"/>
</dbReference>
<evidence type="ECO:0000256" key="1">
    <source>
        <dbReference type="PROSITE-ProRule" id="PRU00023"/>
    </source>
</evidence>
<reference evidence="2" key="2">
    <citation type="submission" date="2025-09" db="UniProtKB">
        <authorList>
            <consortium name="Ensembl"/>
        </authorList>
    </citation>
    <scope>IDENTIFICATION</scope>
</reference>
<name>A0A8C2M2X7_CRIGR</name>
<evidence type="ECO:0000313" key="3">
    <source>
        <dbReference type="Proteomes" id="UP000694386"/>
    </source>
</evidence>
<dbReference type="AlphaFoldDB" id="A0A8C2M2X7"/>
<dbReference type="PANTHER" id="PTHR24147">
    <property type="entry name" value="ANKYRIN REPEAT DOMAIN 36-RELATED"/>
    <property type="match status" value="1"/>
</dbReference>
<dbReference type="SUPFAM" id="SSF48403">
    <property type="entry name" value="Ankyrin repeat"/>
    <property type="match status" value="1"/>
</dbReference>
<protein>
    <submittedName>
        <fullName evidence="2">Uncharacterized protein</fullName>
    </submittedName>
</protein>
<dbReference type="PANTHER" id="PTHR24147:SF64">
    <property type="entry name" value="ANKYRIN REPEAT DOMAIN-CONTAINING PROTEIN 19-RELATED"/>
    <property type="match status" value="1"/>
</dbReference>
<dbReference type="Proteomes" id="UP000694386">
    <property type="component" value="Unplaced"/>
</dbReference>
<dbReference type="Pfam" id="PF00023">
    <property type="entry name" value="Ank"/>
    <property type="match status" value="1"/>
</dbReference>
<sequence length="204" mass="22762">MQEDIDNDGQTPSPSASERAHWYACMWNACLGYGCLEVQTEDCPEYLITYVPVGHFQRAASMGDVSTVQHFITSRGYHVDNPDRRRRTSLHYACVYNHPDVVLLLIENNCNINAQDDDGCTPLIKATEHNNLECVSILLKGGADPHIKDSNGNTALHYAVYTGNKAIVSELLEHKVDINIETQHGLTPFSLAVSENKKQMAEFL</sequence>
<feature type="repeat" description="ANK" evidence="1">
    <location>
        <begin position="85"/>
        <end position="117"/>
    </location>
</feature>
<organism evidence="2 3">
    <name type="scientific">Cricetulus griseus</name>
    <name type="common">Chinese hamster</name>
    <name type="synonym">Cricetulus barabensis griseus</name>
    <dbReference type="NCBI Taxonomy" id="10029"/>
    <lineage>
        <taxon>Eukaryota</taxon>
        <taxon>Metazoa</taxon>
        <taxon>Chordata</taxon>
        <taxon>Craniata</taxon>
        <taxon>Vertebrata</taxon>
        <taxon>Euteleostomi</taxon>
        <taxon>Mammalia</taxon>
        <taxon>Eutheria</taxon>
        <taxon>Euarchontoglires</taxon>
        <taxon>Glires</taxon>
        <taxon>Rodentia</taxon>
        <taxon>Myomorpha</taxon>
        <taxon>Muroidea</taxon>
        <taxon>Cricetidae</taxon>
        <taxon>Cricetinae</taxon>
        <taxon>Cricetulus</taxon>
    </lineage>
</organism>
<dbReference type="SMART" id="SM00248">
    <property type="entry name" value="ANK"/>
    <property type="match status" value="3"/>
</dbReference>
<dbReference type="InterPro" id="IPR002110">
    <property type="entry name" value="Ankyrin_rpt"/>
</dbReference>
<dbReference type="Ensembl" id="ENSCGRT00001015418.1">
    <property type="protein sequence ID" value="ENSCGRP00001011189.1"/>
    <property type="gene ID" value="ENSCGRG00001012891.1"/>
</dbReference>
<dbReference type="OMA" id="SMDEEYA"/>
<dbReference type="PROSITE" id="PS50088">
    <property type="entry name" value="ANK_REPEAT"/>
    <property type="match status" value="3"/>
</dbReference>
<dbReference type="Gene3D" id="1.25.40.20">
    <property type="entry name" value="Ankyrin repeat-containing domain"/>
    <property type="match status" value="2"/>
</dbReference>
<feature type="repeat" description="ANK" evidence="1">
    <location>
        <begin position="118"/>
        <end position="150"/>
    </location>
</feature>
<dbReference type="InterPro" id="IPR036770">
    <property type="entry name" value="Ankyrin_rpt-contain_sf"/>
</dbReference>
<dbReference type="PROSITE" id="PS50297">
    <property type="entry name" value="ANK_REP_REGION"/>
    <property type="match status" value="3"/>
</dbReference>
<feature type="repeat" description="ANK" evidence="1">
    <location>
        <begin position="151"/>
        <end position="183"/>
    </location>
</feature>